<dbReference type="Pfam" id="PF00593">
    <property type="entry name" value="TonB_dep_Rec_b-barrel"/>
    <property type="match status" value="1"/>
</dbReference>
<keyword evidence="7" id="KW-0406">Ion transport</keyword>
<dbReference type="NCBIfam" id="TIGR01783">
    <property type="entry name" value="TonB-siderophor"/>
    <property type="match status" value="1"/>
</dbReference>
<evidence type="ECO:0000256" key="12">
    <source>
        <dbReference type="PROSITE-ProRule" id="PRU01360"/>
    </source>
</evidence>
<dbReference type="CDD" id="cd01347">
    <property type="entry name" value="ligand_gated_channel"/>
    <property type="match status" value="1"/>
</dbReference>
<reference evidence="18 19" key="1">
    <citation type="submission" date="2017-01" db="EMBL/GenBank/DDBJ databases">
        <authorList>
            <person name="Mah S.A."/>
            <person name="Swanson W.J."/>
            <person name="Moy G.W."/>
            <person name="Vacquier V.D."/>
        </authorList>
    </citation>
    <scope>NUCLEOTIDE SEQUENCE [LARGE SCALE GENOMIC DNA]</scope>
    <source>
        <strain evidence="18 19">DSM 11589</strain>
    </source>
</reference>
<evidence type="ECO:0000256" key="4">
    <source>
        <dbReference type="ARBA" id="ARBA00022452"/>
    </source>
</evidence>
<keyword evidence="5 12" id="KW-0812">Transmembrane</keyword>
<evidence type="ECO:0000256" key="2">
    <source>
        <dbReference type="ARBA" id="ARBA00009810"/>
    </source>
</evidence>
<evidence type="ECO:0000256" key="8">
    <source>
        <dbReference type="ARBA" id="ARBA00023077"/>
    </source>
</evidence>
<evidence type="ECO:0000256" key="5">
    <source>
        <dbReference type="ARBA" id="ARBA00022692"/>
    </source>
</evidence>
<dbReference type="GO" id="GO:0015891">
    <property type="term" value="P:siderophore transport"/>
    <property type="evidence" value="ECO:0007669"/>
    <property type="project" value="InterPro"/>
</dbReference>
<name>A0A1N7NCG7_9PROT</name>
<keyword evidence="3 12" id="KW-0813">Transport</keyword>
<evidence type="ECO:0000313" key="18">
    <source>
        <dbReference type="EMBL" id="SIS96093.1"/>
    </source>
</evidence>
<evidence type="ECO:0000256" key="1">
    <source>
        <dbReference type="ARBA" id="ARBA00004571"/>
    </source>
</evidence>
<feature type="signal peptide" evidence="15">
    <location>
        <begin position="1"/>
        <end position="30"/>
    </location>
</feature>
<keyword evidence="9 12" id="KW-0472">Membrane</keyword>
<dbReference type="InterPro" id="IPR039426">
    <property type="entry name" value="TonB-dep_rcpt-like"/>
</dbReference>
<dbReference type="STRING" id="80876.SAMN05421779_10527"/>
<feature type="chain" id="PRO_5012907628" evidence="15">
    <location>
        <begin position="31"/>
        <end position="727"/>
    </location>
</feature>
<protein>
    <submittedName>
        <fullName evidence="18">Iron complex outermembrane recepter protein</fullName>
    </submittedName>
</protein>
<evidence type="ECO:0000256" key="3">
    <source>
        <dbReference type="ARBA" id="ARBA00022448"/>
    </source>
</evidence>
<dbReference type="GO" id="GO:0038023">
    <property type="term" value="F:signaling receptor activity"/>
    <property type="evidence" value="ECO:0007669"/>
    <property type="project" value="InterPro"/>
</dbReference>
<dbReference type="AlphaFoldDB" id="A0A1N7NCG7"/>
<feature type="domain" description="TonB-dependent receptor plug" evidence="17">
    <location>
        <begin position="86"/>
        <end position="183"/>
    </location>
</feature>
<dbReference type="EMBL" id="FTOA01000005">
    <property type="protein sequence ID" value="SIS96093.1"/>
    <property type="molecule type" value="Genomic_DNA"/>
</dbReference>
<comment type="subcellular location">
    <subcellularLocation>
        <location evidence="1 12">Cell outer membrane</location>
        <topology evidence="1 12">Multi-pass membrane protein</topology>
    </subcellularLocation>
</comment>
<dbReference type="GO" id="GO:0009279">
    <property type="term" value="C:cell outer membrane"/>
    <property type="evidence" value="ECO:0007669"/>
    <property type="project" value="UniProtKB-SubCell"/>
</dbReference>
<comment type="similarity">
    <text evidence="2 12 13">Belongs to the TonB-dependent receptor family.</text>
</comment>
<accession>A0A1N7NCG7</accession>
<evidence type="ECO:0000256" key="13">
    <source>
        <dbReference type="RuleBase" id="RU003357"/>
    </source>
</evidence>
<sequence>MAPSPLQTLLRSLSLSALLVAASCLTPANAQQQDPAAKQQDKSDEAAKTDVTLQPVSVTADDASTAPTDGYRAVSTSTATRSATPLLDIPQAVNVVSQTVLRDQAATSLDDALANVSGITQTNTLGGTQDAIIRRGFGENRDGSILINGQKTSLPRSFNVMTERVEVLKGPASTLYGILDPGGMINVVTKKPEHETSGEVYTRLSSFGGGSTGFGVTAPVADTAFAVRLDGEYENSTYWRSYGEIDRQQIAPSIRWTGSSTDVTLSYFHEKYSVPFDRGTVIDLNTGKAIAGRSTRLDEPYNITKGTSDMVQLEAKQALSSAWDLGFNYSYSVNEYSDNQARVTAYNPVTGRLTRRADATQDATTITHSARTDLTGKADIGGLRNDLLFGVSYDDSDTLRTNMLRCATSSVSAAALRTGALASCNTVSNSDSDQTEKLSTVSAYTQDSLHLDEQWILVGGLRYQYYDAMAGKGRPFVTNSDSAGNAIIPNGGIVYKLTPEVSLYTNVARTFRPQVSVGSYIGDLQPEKGLSYEIGSKVDLGQRFSGTVALYNASKKNVAYTETVNGETVAKAAGRVRSRGIEVDVSGALTDHLNLIASYGLTDTRVMKDVAYAGNRLPNVARHTGSLYLSYDLDDALPGSSDVKVGGGVRAASQRAGAANNSFFLPAYAVTDLFASYTLDLKTPLTLQLNLNNIFDTTYYTSSIGSNNLSTAVGEPFNAVLSVRAEF</sequence>
<dbReference type="InterPro" id="IPR012910">
    <property type="entry name" value="Plug_dom"/>
</dbReference>
<keyword evidence="11 12" id="KW-0998">Cell outer membrane</keyword>
<gene>
    <name evidence="18" type="ORF">SAMN05421779_10527</name>
</gene>
<dbReference type="Gene3D" id="2.40.170.20">
    <property type="entry name" value="TonB-dependent receptor, beta-barrel domain"/>
    <property type="match status" value="1"/>
</dbReference>
<dbReference type="PANTHER" id="PTHR32552:SF85">
    <property type="entry name" value="BLL7968 PROTEIN"/>
    <property type="match status" value="1"/>
</dbReference>
<feature type="compositionally biased region" description="Low complexity" evidence="14">
    <location>
        <begin position="29"/>
        <end position="38"/>
    </location>
</feature>
<evidence type="ECO:0000256" key="15">
    <source>
        <dbReference type="SAM" id="SignalP"/>
    </source>
</evidence>
<dbReference type="Gene3D" id="2.170.130.10">
    <property type="entry name" value="TonB-dependent receptor, plug domain"/>
    <property type="match status" value="1"/>
</dbReference>
<dbReference type="SUPFAM" id="SSF56935">
    <property type="entry name" value="Porins"/>
    <property type="match status" value="1"/>
</dbReference>
<evidence type="ECO:0000256" key="7">
    <source>
        <dbReference type="ARBA" id="ARBA00023065"/>
    </source>
</evidence>
<dbReference type="PROSITE" id="PS52016">
    <property type="entry name" value="TONB_DEPENDENT_REC_3"/>
    <property type="match status" value="1"/>
</dbReference>
<keyword evidence="6 15" id="KW-0732">Signal</keyword>
<dbReference type="InterPro" id="IPR036942">
    <property type="entry name" value="Beta-barrel_TonB_sf"/>
</dbReference>
<evidence type="ECO:0000256" key="11">
    <source>
        <dbReference type="ARBA" id="ARBA00023237"/>
    </source>
</evidence>
<dbReference type="InterPro" id="IPR010105">
    <property type="entry name" value="TonB_sidphr_rcpt"/>
</dbReference>
<dbReference type="OrthoDB" id="9760333at2"/>
<evidence type="ECO:0000256" key="14">
    <source>
        <dbReference type="SAM" id="MobiDB-lite"/>
    </source>
</evidence>
<keyword evidence="10" id="KW-0675">Receptor</keyword>
<evidence type="ECO:0000313" key="19">
    <source>
        <dbReference type="Proteomes" id="UP000185678"/>
    </source>
</evidence>
<dbReference type="PANTHER" id="PTHR32552">
    <property type="entry name" value="FERRICHROME IRON RECEPTOR-RELATED"/>
    <property type="match status" value="1"/>
</dbReference>
<evidence type="ECO:0000256" key="10">
    <source>
        <dbReference type="ARBA" id="ARBA00023170"/>
    </source>
</evidence>
<keyword evidence="8 13" id="KW-0798">TonB box</keyword>
<dbReference type="InterPro" id="IPR000531">
    <property type="entry name" value="Beta-barrel_TonB"/>
</dbReference>
<dbReference type="Proteomes" id="UP000185678">
    <property type="component" value="Unassembled WGS sequence"/>
</dbReference>
<feature type="region of interest" description="Disordered" evidence="14">
    <location>
        <begin position="29"/>
        <end position="79"/>
    </location>
</feature>
<evidence type="ECO:0000256" key="9">
    <source>
        <dbReference type="ARBA" id="ARBA00023136"/>
    </source>
</evidence>
<evidence type="ECO:0000259" key="17">
    <source>
        <dbReference type="Pfam" id="PF07715"/>
    </source>
</evidence>
<keyword evidence="19" id="KW-1185">Reference proteome</keyword>
<dbReference type="InterPro" id="IPR037066">
    <property type="entry name" value="Plug_dom_sf"/>
</dbReference>
<feature type="compositionally biased region" description="Basic and acidic residues" evidence="14">
    <location>
        <begin position="39"/>
        <end position="48"/>
    </location>
</feature>
<dbReference type="Pfam" id="PF07715">
    <property type="entry name" value="Plug"/>
    <property type="match status" value="1"/>
</dbReference>
<feature type="domain" description="TonB-dependent receptor-like beta-barrel" evidence="16">
    <location>
        <begin position="257"/>
        <end position="694"/>
    </location>
</feature>
<dbReference type="GO" id="GO:0015344">
    <property type="term" value="F:siderophore uptake transmembrane transporter activity"/>
    <property type="evidence" value="ECO:0007669"/>
    <property type="project" value="TreeGrafter"/>
</dbReference>
<evidence type="ECO:0000259" key="16">
    <source>
        <dbReference type="Pfam" id="PF00593"/>
    </source>
</evidence>
<organism evidence="18 19">
    <name type="scientific">Insolitispirillum peregrinum</name>
    <dbReference type="NCBI Taxonomy" id="80876"/>
    <lineage>
        <taxon>Bacteria</taxon>
        <taxon>Pseudomonadati</taxon>
        <taxon>Pseudomonadota</taxon>
        <taxon>Alphaproteobacteria</taxon>
        <taxon>Rhodospirillales</taxon>
        <taxon>Novispirillaceae</taxon>
        <taxon>Insolitispirillum</taxon>
    </lineage>
</organism>
<evidence type="ECO:0000256" key="6">
    <source>
        <dbReference type="ARBA" id="ARBA00022729"/>
    </source>
</evidence>
<proteinExistence type="inferred from homology"/>
<dbReference type="FunFam" id="2.170.130.10:FF:000001">
    <property type="entry name" value="Catecholate siderophore TonB-dependent receptor"/>
    <property type="match status" value="1"/>
</dbReference>
<dbReference type="RefSeq" id="WP_076400975.1">
    <property type="nucleotide sequence ID" value="NZ_FTOA01000005.1"/>
</dbReference>
<keyword evidence="4 12" id="KW-1134">Transmembrane beta strand</keyword>